<organism evidence="2 3">
    <name type="scientific">Caerostris darwini</name>
    <dbReference type="NCBI Taxonomy" id="1538125"/>
    <lineage>
        <taxon>Eukaryota</taxon>
        <taxon>Metazoa</taxon>
        <taxon>Ecdysozoa</taxon>
        <taxon>Arthropoda</taxon>
        <taxon>Chelicerata</taxon>
        <taxon>Arachnida</taxon>
        <taxon>Araneae</taxon>
        <taxon>Araneomorphae</taxon>
        <taxon>Entelegynae</taxon>
        <taxon>Araneoidea</taxon>
        <taxon>Araneidae</taxon>
        <taxon>Caerostris</taxon>
    </lineage>
</organism>
<name>A0AAV4T9L6_9ARAC</name>
<sequence>MEDSSEEKQWKYGLLPSLQQAALRTIAVTLWNQNIRNVTSRFLYPIFSKDDITSQWESTVSLVQDKVNNLFLPECFKREIRDLTYPIGLEFLKWKSYHETFFHEQTFLAWEASCKLYWTSLGTIDYKRSAELLLTDNEIDITFRYKLACLYCLRNYIPFLWIEIPEDRKKYFYCKENPALVPQWKLVVYWTYEMKGEVAKLKKHWNKSPYQLAFESAARLNNKVAVRYFCRKLTPREKEESLMKMTRFILRTHCFPYQFEIFPRETWYDVIFYLISQMTEEQQMYIIQKYTISVIAGFLVWPWQDLFIEMAAYFWSSIKLRFCDYSRLFYLLVDNEDSTGYNYKKLLAGFWCQSPHKYKNYLINVQCDAEGFLTELFRIEDEEHIRVILKNVTSTDREKLLLSETGLDICIRLVNKEKWCLLDTFLCECKLSNEAIVKFRRLFQNNLGTWYTRKQIKLRDHDWNKFYEWLDAFEVGDGKKRSIEYEEIFNAKKLCCEEPSKNNKGVKKNTKKIKKTRIPNLRSRSTVTTRSGTRGIPTTRLIVKKNSKNKKKNPKGQGE</sequence>
<feature type="compositionally biased region" description="Basic residues" evidence="1">
    <location>
        <begin position="542"/>
        <end position="559"/>
    </location>
</feature>
<evidence type="ECO:0000256" key="1">
    <source>
        <dbReference type="SAM" id="MobiDB-lite"/>
    </source>
</evidence>
<feature type="compositionally biased region" description="Low complexity" evidence="1">
    <location>
        <begin position="522"/>
        <end position="535"/>
    </location>
</feature>
<protein>
    <submittedName>
        <fullName evidence="2">ANK_REP_REGION domain-containing protein</fullName>
    </submittedName>
</protein>
<accession>A0AAV4T9L6</accession>
<dbReference type="Proteomes" id="UP001054837">
    <property type="component" value="Unassembled WGS sequence"/>
</dbReference>
<dbReference type="EMBL" id="BPLQ01009126">
    <property type="protein sequence ID" value="GIY41904.1"/>
    <property type="molecule type" value="Genomic_DNA"/>
</dbReference>
<evidence type="ECO:0000313" key="3">
    <source>
        <dbReference type="Proteomes" id="UP001054837"/>
    </source>
</evidence>
<evidence type="ECO:0000313" key="2">
    <source>
        <dbReference type="EMBL" id="GIY41904.1"/>
    </source>
</evidence>
<feature type="region of interest" description="Disordered" evidence="1">
    <location>
        <begin position="522"/>
        <end position="559"/>
    </location>
</feature>
<proteinExistence type="predicted"/>
<reference evidence="2 3" key="1">
    <citation type="submission" date="2021-06" db="EMBL/GenBank/DDBJ databases">
        <title>Caerostris darwini draft genome.</title>
        <authorList>
            <person name="Kono N."/>
            <person name="Arakawa K."/>
        </authorList>
    </citation>
    <scope>NUCLEOTIDE SEQUENCE [LARGE SCALE GENOMIC DNA]</scope>
</reference>
<dbReference type="AlphaFoldDB" id="A0AAV4T9L6"/>
<gene>
    <name evidence="2" type="ORF">CDAR_318131</name>
</gene>
<keyword evidence="3" id="KW-1185">Reference proteome</keyword>
<comment type="caution">
    <text evidence="2">The sequence shown here is derived from an EMBL/GenBank/DDBJ whole genome shotgun (WGS) entry which is preliminary data.</text>
</comment>